<dbReference type="Gene3D" id="2.50.20.20">
    <property type="match status" value="1"/>
</dbReference>
<dbReference type="EMBL" id="DVMR01000056">
    <property type="protein sequence ID" value="HIU44077.1"/>
    <property type="molecule type" value="Genomic_DNA"/>
</dbReference>
<evidence type="ECO:0000256" key="1">
    <source>
        <dbReference type="ARBA" id="ARBA00022737"/>
    </source>
</evidence>
<keyword evidence="2" id="KW-0732">Signal</keyword>
<dbReference type="Proteomes" id="UP000824073">
    <property type="component" value="Unassembled WGS sequence"/>
</dbReference>
<proteinExistence type="predicted"/>
<dbReference type="AlphaFoldDB" id="A0A9D1IXL4"/>
<reference evidence="4" key="1">
    <citation type="submission" date="2020-10" db="EMBL/GenBank/DDBJ databases">
        <authorList>
            <person name="Gilroy R."/>
        </authorList>
    </citation>
    <scope>NUCLEOTIDE SEQUENCE</scope>
    <source>
        <strain evidence="4">CHK191-8634</strain>
    </source>
</reference>
<evidence type="ECO:0000259" key="3">
    <source>
        <dbReference type="PROSITE" id="PS51272"/>
    </source>
</evidence>
<dbReference type="PROSITE" id="PS51272">
    <property type="entry name" value="SLH"/>
    <property type="match status" value="1"/>
</dbReference>
<protein>
    <submittedName>
        <fullName evidence="4">S-layer homology domain-containing protein</fullName>
    </submittedName>
</protein>
<feature type="chain" id="PRO_5038471057" evidence="2">
    <location>
        <begin position="25"/>
        <end position="455"/>
    </location>
</feature>
<dbReference type="InterPro" id="IPR046720">
    <property type="entry name" value="DUF6612"/>
</dbReference>
<comment type="caution">
    <text evidence="4">The sequence shown here is derived from an EMBL/GenBank/DDBJ whole genome shotgun (WGS) entry which is preliminary data.</text>
</comment>
<accession>A0A9D1IXL4</accession>
<name>A0A9D1IXL4_9CLOT</name>
<dbReference type="Pfam" id="PF20316">
    <property type="entry name" value="DUF6612"/>
    <property type="match status" value="1"/>
</dbReference>
<reference evidence="4" key="2">
    <citation type="journal article" date="2021" name="PeerJ">
        <title>Extensive microbial diversity within the chicken gut microbiome revealed by metagenomics and culture.</title>
        <authorList>
            <person name="Gilroy R."/>
            <person name="Ravi A."/>
            <person name="Getino M."/>
            <person name="Pursley I."/>
            <person name="Horton D.L."/>
            <person name="Alikhan N.F."/>
            <person name="Baker D."/>
            <person name="Gharbi K."/>
            <person name="Hall N."/>
            <person name="Watson M."/>
            <person name="Adriaenssens E.M."/>
            <person name="Foster-Nyarko E."/>
            <person name="Jarju S."/>
            <person name="Secka A."/>
            <person name="Antonio M."/>
            <person name="Oren A."/>
            <person name="Chaudhuri R.R."/>
            <person name="La Ragione R."/>
            <person name="Hildebrand F."/>
            <person name="Pallen M.J."/>
        </authorList>
    </citation>
    <scope>NUCLEOTIDE SEQUENCE</scope>
    <source>
        <strain evidence="4">CHK191-8634</strain>
    </source>
</reference>
<organism evidence="4 5">
    <name type="scientific">Candidatus Ventrousia excrementavium</name>
    <dbReference type="NCBI Taxonomy" id="2840961"/>
    <lineage>
        <taxon>Bacteria</taxon>
        <taxon>Bacillati</taxon>
        <taxon>Bacillota</taxon>
        <taxon>Clostridia</taxon>
        <taxon>Eubacteriales</taxon>
        <taxon>Clostridiaceae</taxon>
        <taxon>Clostridiaceae incertae sedis</taxon>
        <taxon>Candidatus Ventrousia</taxon>
    </lineage>
</organism>
<feature type="signal peptide" evidence="2">
    <location>
        <begin position="1"/>
        <end position="24"/>
    </location>
</feature>
<sequence>MKNSVKRLLALVMTCAMLSVCALAADFTSCADELHDLGLFQGTGTDANGNPVYDLDSAPTRAQAVTMLVRLLGKETEAQEGTWEVPFTDLDGANAWALPYVGYAYANGLTNGESDTLFGTNNACSSQMYCTLVLRALGYDDAAGDFTYDNALTFATEKGLLDSFLTSGEFLRDEVAAISYAALVTPMNGSETLLVEKLVEEGAVDATGAQALIDKANLYAEYCALNASVENQAESIDMTTTMNMTMSMADVQVPMTVEANQKVALTEEGFEMATTTAVTAMGTPQNVEVYVVDGVMYTNDGTNKVKAPYTAVDDMLGMAQLSSAAASPLYYISDITKTEAEDGAVTYTVTMSGELLSSLTESVMAAMGQSQDMAGVAMGNVTMSMTYVDDVLTSLAATMPMSVTAEGQTVDMDIELTSVINAMGDDVVIEFPEDLDTYVEMPATETDAPIADQAE</sequence>
<evidence type="ECO:0000313" key="5">
    <source>
        <dbReference type="Proteomes" id="UP000824073"/>
    </source>
</evidence>
<keyword evidence="1" id="KW-0677">Repeat</keyword>
<dbReference type="Pfam" id="PF00395">
    <property type="entry name" value="SLH"/>
    <property type="match status" value="1"/>
</dbReference>
<evidence type="ECO:0000256" key="2">
    <source>
        <dbReference type="SAM" id="SignalP"/>
    </source>
</evidence>
<evidence type="ECO:0000313" key="4">
    <source>
        <dbReference type="EMBL" id="HIU44077.1"/>
    </source>
</evidence>
<feature type="domain" description="SLH" evidence="3">
    <location>
        <begin position="84"/>
        <end position="147"/>
    </location>
</feature>
<gene>
    <name evidence="4" type="ORF">IAB67_07275</name>
</gene>
<dbReference type="InterPro" id="IPR001119">
    <property type="entry name" value="SLH_dom"/>
</dbReference>